<dbReference type="EMBL" id="BSYO01000033">
    <property type="protein sequence ID" value="GMH27449.1"/>
    <property type="molecule type" value="Genomic_DNA"/>
</dbReference>
<accession>A0AAD3Y4X3</accession>
<comment type="caution">
    <text evidence="2">The sequence shown here is derived from an EMBL/GenBank/DDBJ whole genome shotgun (WGS) entry which is preliminary data.</text>
</comment>
<feature type="region of interest" description="Disordered" evidence="1">
    <location>
        <begin position="16"/>
        <end position="119"/>
    </location>
</feature>
<dbReference type="Proteomes" id="UP001279734">
    <property type="component" value="Unassembled WGS sequence"/>
</dbReference>
<dbReference type="AlphaFoldDB" id="A0AAD3Y4X3"/>
<evidence type="ECO:0000256" key="1">
    <source>
        <dbReference type="SAM" id="MobiDB-lite"/>
    </source>
</evidence>
<sequence>MPPLFVAAPVAAAMPFPAAGPLPPSAAGWAAAAAPGHPPTCLPVPGTGVFLPPPGSSNSSPPPKSCATSPEAGLPGETASQSPQMENCNINASLKGKPDGKVQRQDCNENVAGNSKSLI</sequence>
<evidence type="ECO:0000313" key="2">
    <source>
        <dbReference type="EMBL" id="GMH27449.1"/>
    </source>
</evidence>
<proteinExistence type="predicted"/>
<keyword evidence="3" id="KW-1185">Reference proteome</keyword>
<feature type="compositionally biased region" description="Pro residues" evidence="1">
    <location>
        <begin position="51"/>
        <end position="64"/>
    </location>
</feature>
<name>A0AAD3Y4X3_NEPGR</name>
<evidence type="ECO:0000313" key="3">
    <source>
        <dbReference type="Proteomes" id="UP001279734"/>
    </source>
</evidence>
<reference evidence="2" key="1">
    <citation type="submission" date="2023-05" db="EMBL/GenBank/DDBJ databases">
        <title>Nepenthes gracilis genome sequencing.</title>
        <authorList>
            <person name="Fukushima K."/>
        </authorList>
    </citation>
    <scope>NUCLEOTIDE SEQUENCE</scope>
    <source>
        <strain evidence="2">SING2019-196</strain>
    </source>
</reference>
<feature type="compositionally biased region" description="Polar residues" evidence="1">
    <location>
        <begin position="78"/>
        <end position="92"/>
    </location>
</feature>
<feature type="compositionally biased region" description="Basic and acidic residues" evidence="1">
    <location>
        <begin position="96"/>
        <end position="107"/>
    </location>
</feature>
<gene>
    <name evidence="2" type="ORF">Nepgr_029292</name>
</gene>
<feature type="compositionally biased region" description="Low complexity" evidence="1">
    <location>
        <begin position="25"/>
        <end position="35"/>
    </location>
</feature>
<protein>
    <submittedName>
        <fullName evidence="2">Uncharacterized protein</fullName>
    </submittedName>
</protein>
<organism evidence="2 3">
    <name type="scientific">Nepenthes gracilis</name>
    <name type="common">Slender pitcher plant</name>
    <dbReference type="NCBI Taxonomy" id="150966"/>
    <lineage>
        <taxon>Eukaryota</taxon>
        <taxon>Viridiplantae</taxon>
        <taxon>Streptophyta</taxon>
        <taxon>Embryophyta</taxon>
        <taxon>Tracheophyta</taxon>
        <taxon>Spermatophyta</taxon>
        <taxon>Magnoliopsida</taxon>
        <taxon>eudicotyledons</taxon>
        <taxon>Gunneridae</taxon>
        <taxon>Pentapetalae</taxon>
        <taxon>Caryophyllales</taxon>
        <taxon>Nepenthaceae</taxon>
        <taxon>Nepenthes</taxon>
    </lineage>
</organism>